<keyword evidence="3" id="KW-1185">Reference proteome</keyword>
<accession>A0A4U8SW52</accession>
<keyword evidence="1" id="KW-1133">Transmembrane helix</keyword>
<name>A0A4U8SW52_9HELI</name>
<evidence type="ECO:0000313" key="2">
    <source>
        <dbReference type="EMBL" id="TLD91133.1"/>
    </source>
</evidence>
<reference evidence="2 3" key="1">
    <citation type="journal article" date="2014" name="Genome Announc.">
        <title>Draft genome sequences of eight enterohepatic helicobacter species isolated from both laboratory and wild rodents.</title>
        <authorList>
            <person name="Sheh A."/>
            <person name="Shen Z."/>
            <person name="Fox J.G."/>
        </authorList>
    </citation>
    <scope>NUCLEOTIDE SEQUENCE [LARGE SCALE GENOMIC DNA]</scope>
    <source>
        <strain evidence="2 3">MIT 96-1001</strain>
    </source>
</reference>
<organism evidence="2 3">
    <name type="scientific">Helicobacter magdeburgensis</name>
    <dbReference type="NCBI Taxonomy" id="471858"/>
    <lineage>
        <taxon>Bacteria</taxon>
        <taxon>Pseudomonadati</taxon>
        <taxon>Campylobacterota</taxon>
        <taxon>Epsilonproteobacteria</taxon>
        <taxon>Campylobacterales</taxon>
        <taxon>Helicobacteraceae</taxon>
        <taxon>Helicobacter</taxon>
    </lineage>
</organism>
<dbReference type="EMBL" id="JRPE02000023">
    <property type="protein sequence ID" value="TLD91133.1"/>
    <property type="molecule type" value="Genomic_DNA"/>
</dbReference>
<comment type="caution">
    <text evidence="2">The sequence shown here is derived from an EMBL/GenBank/DDBJ whole genome shotgun (WGS) entry which is preliminary data.</text>
</comment>
<keyword evidence="1" id="KW-0472">Membrane</keyword>
<protein>
    <recommendedName>
        <fullName evidence="4">DUF4134 domain-containing protein</fullName>
    </recommendedName>
</protein>
<sequence length="133" mass="14522">MTITKTMLKTIFLLGLFVSVGFSANEFGEAQNIISQADTAGKGVLGTGLKWFLALILPLGCMGGATILAYTQQKKKAEQQDQNPNKIYFVMGIAAIVGFFVYLIVATIISYALTRDTGYIFNVISTFYKQALM</sequence>
<gene>
    <name evidence="2" type="ORF">LS74_010105</name>
</gene>
<dbReference type="AlphaFoldDB" id="A0A4U8SW52"/>
<evidence type="ECO:0008006" key="4">
    <source>
        <dbReference type="Google" id="ProtNLM"/>
    </source>
</evidence>
<keyword evidence="1" id="KW-0812">Transmembrane</keyword>
<feature type="transmembrane region" description="Helical" evidence="1">
    <location>
        <begin position="87"/>
        <end position="113"/>
    </location>
</feature>
<feature type="transmembrane region" description="Helical" evidence="1">
    <location>
        <begin position="51"/>
        <end position="71"/>
    </location>
</feature>
<evidence type="ECO:0000256" key="1">
    <source>
        <dbReference type="SAM" id="Phobius"/>
    </source>
</evidence>
<proteinExistence type="predicted"/>
<evidence type="ECO:0000313" key="3">
    <source>
        <dbReference type="Proteomes" id="UP000029921"/>
    </source>
</evidence>
<dbReference type="RefSeq" id="WP_034588161.1">
    <property type="nucleotide sequence ID" value="NZ_JRPE02000023.1"/>
</dbReference>
<dbReference type="Proteomes" id="UP000029921">
    <property type="component" value="Unassembled WGS sequence"/>
</dbReference>